<feature type="domain" description="DHFR" evidence="7">
    <location>
        <begin position="5"/>
        <end position="180"/>
    </location>
</feature>
<evidence type="ECO:0000256" key="2">
    <source>
        <dbReference type="ARBA" id="ARBA00012856"/>
    </source>
</evidence>
<dbReference type="OMA" id="QYEFQMW"/>
<dbReference type="InterPro" id="IPR024072">
    <property type="entry name" value="DHFR-like_dom_sf"/>
</dbReference>
<keyword evidence="3" id="KW-0554">One-carbon metabolism</keyword>
<organism evidence="8 9">
    <name type="scientific">Salpingoeca rosetta (strain ATCC 50818 / BSB-021)</name>
    <dbReference type="NCBI Taxonomy" id="946362"/>
    <lineage>
        <taxon>Eukaryota</taxon>
        <taxon>Choanoflagellata</taxon>
        <taxon>Craspedida</taxon>
        <taxon>Salpingoecidae</taxon>
        <taxon>Salpingoeca</taxon>
    </lineage>
</organism>
<dbReference type="PANTHER" id="PTHR48069">
    <property type="entry name" value="DIHYDROFOLATE REDUCTASE"/>
    <property type="match status" value="1"/>
</dbReference>
<keyword evidence="9" id="KW-1185">Reference proteome</keyword>
<dbReference type="GO" id="GO:0004146">
    <property type="term" value="F:dihydrofolate reductase activity"/>
    <property type="evidence" value="ECO:0007669"/>
    <property type="project" value="UniProtKB-EC"/>
</dbReference>
<dbReference type="AlphaFoldDB" id="F2U1R1"/>
<dbReference type="GO" id="GO:0050661">
    <property type="term" value="F:NADP binding"/>
    <property type="evidence" value="ECO:0007669"/>
    <property type="project" value="InterPro"/>
</dbReference>
<dbReference type="UniPathway" id="UPA00077">
    <property type="reaction ID" value="UER00158"/>
</dbReference>
<dbReference type="RefSeq" id="XP_004996767.1">
    <property type="nucleotide sequence ID" value="XM_004996710.1"/>
</dbReference>
<dbReference type="PANTHER" id="PTHR48069:SF3">
    <property type="entry name" value="DIHYDROFOLATE REDUCTASE"/>
    <property type="match status" value="1"/>
</dbReference>
<dbReference type="PROSITE" id="PS51330">
    <property type="entry name" value="DHFR_2"/>
    <property type="match status" value="1"/>
</dbReference>
<dbReference type="GO" id="GO:0005739">
    <property type="term" value="C:mitochondrion"/>
    <property type="evidence" value="ECO:0007669"/>
    <property type="project" value="TreeGrafter"/>
</dbReference>
<evidence type="ECO:0000256" key="1">
    <source>
        <dbReference type="ARBA" id="ARBA00004903"/>
    </source>
</evidence>
<dbReference type="PROSITE" id="PS00075">
    <property type="entry name" value="DHFR_1"/>
    <property type="match status" value="1"/>
</dbReference>
<keyword evidence="5" id="KW-0560">Oxidoreductase</keyword>
<evidence type="ECO:0000313" key="9">
    <source>
        <dbReference type="Proteomes" id="UP000007799"/>
    </source>
</evidence>
<dbReference type="PRINTS" id="PR00070">
    <property type="entry name" value="DHFR"/>
</dbReference>
<dbReference type="InterPro" id="IPR017925">
    <property type="entry name" value="DHFR_CS"/>
</dbReference>
<dbReference type="Proteomes" id="UP000007799">
    <property type="component" value="Unassembled WGS sequence"/>
</dbReference>
<dbReference type="InParanoid" id="F2U1R1"/>
<dbReference type="KEGG" id="sre:PTSG_02278"/>
<dbReference type="eggNOG" id="KOG1324">
    <property type="taxonomic scope" value="Eukaryota"/>
</dbReference>
<dbReference type="EMBL" id="GL832959">
    <property type="protein sequence ID" value="EGD81563.1"/>
    <property type="molecule type" value="Genomic_DNA"/>
</dbReference>
<keyword evidence="4" id="KW-0521">NADP</keyword>
<comment type="similarity">
    <text evidence="6">Belongs to the dihydrofolate reductase family.</text>
</comment>
<dbReference type="GO" id="GO:0046655">
    <property type="term" value="P:folic acid metabolic process"/>
    <property type="evidence" value="ECO:0007669"/>
    <property type="project" value="TreeGrafter"/>
</dbReference>
<gene>
    <name evidence="8" type="ORF">PTSG_02278</name>
</gene>
<dbReference type="GO" id="GO:0006730">
    <property type="term" value="P:one-carbon metabolic process"/>
    <property type="evidence" value="ECO:0007669"/>
    <property type="project" value="UniProtKB-KW"/>
</dbReference>
<protein>
    <recommendedName>
        <fullName evidence="2">dihydrofolate reductase</fullName>
        <ecNumber evidence="2">1.5.1.3</ecNumber>
    </recommendedName>
</protein>
<comment type="pathway">
    <text evidence="1">Cofactor biosynthesis; tetrahydrofolate biosynthesis; 5,6,7,8-tetrahydrofolate from 7,8-dihydrofolate: step 1/1.</text>
</comment>
<accession>F2U1R1</accession>
<evidence type="ECO:0000256" key="3">
    <source>
        <dbReference type="ARBA" id="ARBA00022563"/>
    </source>
</evidence>
<evidence type="ECO:0000256" key="6">
    <source>
        <dbReference type="RuleBase" id="RU004474"/>
    </source>
</evidence>
<dbReference type="OrthoDB" id="4664297at2759"/>
<dbReference type="InterPro" id="IPR012259">
    <property type="entry name" value="DHFR"/>
</dbReference>
<name>F2U1R1_SALR5</name>
<evidence type="ECO:0000256" key="5">
    <source>
        <dbReference type="ARBA" id="ARBA00023002"/>
    </source>
</evidence>
<dbReference type="SUPFAM" id="SSF53597">
    <property type="entry name" value="Dihydrofolate reductase-like"/>
    <property type="match status" value="1"/>
</dbReference>
<dbReference type="Gene3D" id="3.40.430.10">
    <property type="entry name" value="Dihydrofolate Reductase, subunit A"/>
    <property type="match status" value="1"/>
</dbReference>
<dbReference type="GO" id="GO:0046654">
    <property type="term" value="P:tetrahydrofolate biosynthetic process"/>
    <property type="evidence" value="ECO:0007669"/>
    <property type="project" value="UniProtKB-UniPathway"/>
</dbReference>
<dbReference type="STRING" id="946362.F2U1R1"/>
<dbReference type="EC" id="1.5.1.3" evidence="2"/>
<dbReference type="CDD" id="cd00209">
    <property type="entry name" value="DHFR"/>
    <property type="match status" value="1"/>
</dbReference>
<dbReference type="Pfam" id="PF00186">
    <property type="entry name" value="DHFR_1"/>
    <property type="match status" value="1"/>
</dbReference>
<evidence type="ECO:0000256" key="4">
    <source>
        <dbReference type="ARBA" id="ARBA00022857"/>
    </source>
</evidence>
<reference evidence="8" key="1">
    <citation type="submission" date="2009-08" db="EMBL/GenBank/DDBJ databases">
        <title>Annotation of Salpingoeca rosetta.</title>
        <authorList>
            <consortium name="The Broad Institute Genome Sequencing Platform"/>
            <person name="Russ C."/>
            <person name="Cuomo C."/>
            <person name="Burger G."/>
            <person name="Gray M.W."/>
            <person name="Holland P.W.H."/>
            <person name="King N."/>
            <person name="Lang F.B.F."/>
            <person name="Roger A.J."/>
            <person name="Ruiz-Trillo I."/>
            <person name="Young S.K."/>
            <person name="Zeng Q."/>
            <person name="Gargeya S."/>
            <person name="Alvarado L."/>
            <person name="Berlin A."/>
            <person name="Chapman S.B."/>
            <person name="Chen Z."/>
            <person name="Freedman E."/>
            <person name="Gellesch M."/>
            <person name="Goldberg J."/>
            <person name="Griggs A."/>
            <person name="Gujja S."/>
            <person name="Heilman E."/>
            <person name="Heiman D."/>
            <person name="Howarth C."/>
            <person name="Mehta T."/>
            <person name="Neiman D."/>
            <person name="Pearson M."/>
            <person name="Roberts A."/>
            <person name="Saif S."/>
            <person name="Shea T."/>
            <person name="Shenoy N."/>
            <person name="Sisk P."/>
            <person name="Stolte C."/>
            <person name="Sykes S."/>
            <person name="White J."/>
            <person name="Yandava C."/>
            <person name="Haas B."/>
            <person name="Nusbaum C."/>
            <person name="Birren B."/>
        </authorList>
    </citation>
    <scope>NUCLEOTIDE SEQUENCE</scope>
    <source>
        <strain evidence="8">ATCC 50818</strain>
    </source>
</reference>
<dbReference type="GO" id="GO:0046452">
    <property type="term" value="P:dihydrofolate metabolic process"/>
    <property type="evidence" value="ECO:0007669"/>
    <property type="project" value="TreeGrafter"/>
</dbReference>
<dbReference type="InterPro" id="IPR001796">
    <property type="entry name" value="DHFR_dom"/>
</dbReference>
<evidence type="ECO:0000259" key="7">
    <source>
        <dbReference type="PROSITE" id="PS51330"/>
    </source>
</evidence>
<dbReference type="GeneID" id="16077360"/>
<dbReference type="FunCoup" id="F2U1R1">
    <property type="interactions" value="1003"/>
</dbReference>
<evidence type="ECO:0000313" key="8">
    <source>
        <dbReference type="EMBL" id="EGD81563.1"/>
    </source>
</evidence>
<proteinExistence type="inferred from homology"/>
<sequence length="187" mass="21073">MPGKELCVVVAATLQWGIGRDGTLPWKLRGDMKHFRKVTTEAAPGKRNAVIVGRATYESIPEKFRPLKNRWNIVLSSNTAFRDSLPADVASCSSFEDAVRLCQDKEDIDRIMVIGGARCIKEALQRPDCQHIFFTRVKAEVPCDTFIEPIDDKTFQENPAFPKVELEEEGIPYEILLLSRKPPSIVD</sequence>